<dbReference type="RefSeq" id="WP_015878481.1">
    <property type="nucleotide sequence ID" value="NC_012691.1"/>
</dbReference>
<protein>
    <submittedName>
        <fullName evidence="3">Fructosamine kinase</fullName>
    </submittedName>
</protein>
<evidence type="ECO:0000313" key="4">
    <source>
        <dbReference type="Proteomes" id="UP000009073"/>
    </source>
</evidence>
<accession>C4LEJ2</accession>
<name>C4LEJ2_TOLAT</name>
<keyword evidence="2" id="KW-0808">Transferase</keyword>
<gene>
    <name evidence="3" type="ordered locus">Tola_1394</name>
</gene>
<dbReference type="STRING" id="595494.Tola_1394"/>
<reference evidence="4" key="1">
    <citation type="submission" date="2009-05" db="EMBL/GenBank/DDBJ databases">
        <title>Complete sequence of Tolumonas auensis DSM 9187.</title>
        <authorList>
            <consortium name="US DOE Joint Genome Institute"/>
            <person name="Lucas S."/>
            <person name="Copeland A."/>
            <person name="Lapidus A."/>
            <person name="Glavina del Rio T."/>
            <person name="Tice H."/>
            <person name="Bruce D."/>
            <person name="Goodwin L."/>
            <person name="Pitluck S."/>
            <person name="Chertkov O."/>
            <person name="Brettin T."/>
            <person name="Detter J.C."/>
            <person name="Han C."/>
            <person name="Larimer F."/>
            <person name="Land M."/>
            <person name="Hauser L."/>
            <person name="Kyrpides N."/>
            <person name="Mikhailova N."/>
            <person name="Spring S."/>
            <person name="Beller H."/>
        </authorList>
    </citation>
    <scope>NUCLEOTIDE SEQUENCE [LARGE SCALE GENOMIC DNA]</scope>
    <source>
        <strain evidence="4">DSM 9187 / TA4</strain>
    </source>
</reference>
<proteinExistence type="inferred from homology"/>
<dbReference type="SUPFAM" id="SSF56112">
    <property type="entry name" value="Protein kinase-like (PK-like)"/>
    <property type="match status" value="1"/>
</dbReference>
<reference evidence="3 4" key="2">
    <citation type="journal article" date="2011" name="Stand. Genomic Sci.">
        <title>Complete genome sequence of Tolumonas auensis type strain (TA 4).</title>
        <authorList>
            <person name="Chertkov O."/>
            <person name="Copeland A."/>
            <person name="Lucas S."/>
            <person name="Lapidus A."/>
            <person name="Berry K.W."/>
            <person name="Detter J.C."/>
            <person name="Del Rio T.G."/>
            <person name="Hammon N."/>
            <person name="Dalin E."/>
            <person name="Tice H."/>
            <person name="Pitluck S."/>
            <person name="Richardson P."/>
            <person name="Bruce D."/>
            <person name="Goodwin L."/>
            <person name="Han C."/>
            <person name="Tapia R."/>
            <person name="Saunders E."/>
            <person name="Schmutz J."/>
            <person name="Brettin T."/>
            <person name="Larimer F."/>
            <person name="Land M."/>
            <person name="Hauser L."/>
            <person name="Spring S."/>
            <person name="Rohde M."/>
            <person name="Kyrpides N.C."/>
            <person name="Ivanova N."/>
            <person name="Goker M."/>
            <person name="Beller H.R."/>
            <person name="Klenk H.P."/>
            <person name="Woyke T."/>
        </authorList>
    </citation>
    <scope>NUCLEOTIDE SEQUENCE [LARGE SCALE GENOMIC DNA]</scope>
    <source>
        <strain evidence="4">DSM 9187 / TA4</strain>
    </source>
</reference>
<dbReference type="Proteomes" id="UP000009073">
    <property type="component" value="Chromosome"/>
</dbReference>
<dbReference type="OrthoDB" id="5291879at2"/>
<dbReference type="KEGG" id="tau:Tola_1394"/>
<dbReference type="EMBL" id="CP001616">
    <property type="protein sequence ID" value="ACQ93009.1"/>
    <property type="molecule type" value="Genomic_DNA"/>
</dbReference>
<dbReference type="HOGENOM" id="CLU_036517_0_0_6"/>
<evidence type="ECO:0000256" key="1">
    <source>
        <dbReference type="ARBA" id="ARBA00009460"/>
    </source>
</evidence>
<comment type="similarity">
    <text evidence="1 2">Belongs to the fructosamine kinase family.</text>
</comment>
<dbReference type="Pfam" id="PF03881">
    <property type="entry name" value="Fructosamin_kin"/>
    <property type="match status" value="1"/>
</dbReference>
<keyword evidence="4" id="KW-1185">Reference proteome</keyword>
<dbReference type="AlphaFoldDB" id="C4LEJ2"/>
<evidence type="ECO:0000256" key="2">
    <source>
        <dbReference type="PIRNR" id="PIRNR006221"/>
    </source>
</evidence>
<dbReference type="PANTHER" id="PTHR12149:SF8">
    <property type="entry name" value="PROTEIN-RIBULOSAMINE 3-KINASE"/>
    <property type="match status" value="1"/>
</dbReference>
<evidence type="ECO:0000313" key="3">
    <source>
        <dbReference type="EMBL" id="ACQ93009.1"/>
    </source>
</evidence>
<keyword evidence="2 3" id="KW-0418">Kinase</keyword>
<dbReference type="InterPro" id="IPR016477">
    <property type="entry name" value="Fructo-/Ketosamine-3-kinase"/>
</dbReference>
<dbReference type="PIRSF" id="PIRSF006221">
    <property type="entry name" value="Ketosamine-3-kinase"/>
    <property type="match status" value="1"/>
</dbReference>
<dbReference type="InterPro" id="IPR011009">
    <property type="entry name" value="Kinase-like_dom_sf"/>
</dbReference>
<organism evidence="3 4">
    <name type="scientific">Tolumonas auensis (strain DSM 9187 / NBRC 110442 / TA 4)</name>
    <dbReference type="NCBI Taxonomy" id="595494"/>
    <lineage>
        <taxon>Bacteria</taxon>
        <taxon>Pseudomonadati</taxon>
        <taxon>Pseudomonadota</taxon>
        <taxon>Gammaproteobacteria</taxon>
        <taxon>Aeromonadales</taxon>
        <taxon>Aeromonadaceae</taxon>
        <taxon>Tolumonas</taxon>
    </lineage>
</organism>
<sequence length="289" mass="33895">MWQSITKQISECMDAPFTIEKHQLLLHTPDSSYYRITDQKHVISFVVRITPKSLAAKFDILTRNLALMADWLVSPKIILYGTTSDQCFVVFQPFDVKENTQPLADEWYELGKCFARMHQRCQQGMYGWEEDTFIFEQIQPNRWQKNWASFFSEQRIGWQLQLHEEKGRHLINIADMTSVIHRLLHHHHPEPSLLHGQLLPDNILVTSAGLFLPDNACYCGDRELDLAWLTTFSPDCDDFMRGYTETWRLPQGFETRQVIYALYPLLVQLHNNPELETRVQHHIALILAI</sequence>
<dbReference type="GO" id="GO:0016301">
    <property type="term" value="F:kinase activity"/>
    <property type="evidence" value="ECO:0007669"/>
    <property type="project" value="UniProtKB-UniRule"/>
</dbReference>
<dbReference type="PANTHER" id="PTHR12149">
    <property type="entry name" value="FRUCTOSAMINE 3 KINASE-RELATED PROTEIN"/>
    <property type="match status" value="1"/>
</dbReference>
<dbReference type="eggNOG" id="COG3001">
    <property type="taxonomic scope" value="Bacteria"/>
</dbReference>
<dbReference type="Gene3D" id="3.90.1200.10">
    <property type="match status" value="1"/>
</dbReference>